<keyword evidence="3 6" id="KW-0863">Zinc-finger</keyword>
<evidence type="ECO:0000256" key="1">
    <source>
        <dbReference type="ARBA" id="ARBA00004123"/>
    </source>
</evidence>
<reference evidence="10" key="1">
    <citation type="submission" date="2021-02" db="EMBL/GenBank/DDBJ databases">
        <authorList>
            <person name="Nieuwenhuis M."/>
            <person name="Van De Peppel L.J.J."/>
        </authorList>
    </citation>
    <scope>NUCLEOTIDE SEQUENCE</scope>
    <source>
        <strain evidence="10">D49</strain>
    </source>
</reference>
<evidence type="ECO:0000256" key="6">
    <source>
        <dbReference type="PROSITE-ProRule" id="PRU00146"/>
    </source>
</evidence>
<accession>A0A9P7GLW0</accession>
<feature type="compositionally biased region" description="Low complexity" evidence="8">
    <location>
        <begin position="23"/>
        <end position="41"/>
    </location>
</feature>
<dbReference type="AlphaFoldDB" id="A0A9P7GLW0"/>
<feature type="compositionally biased region" description="Basic and acidic residues" evidence="8">
    <location>
        <begin position="695"/>
        <end position="706"/>
    </location>
</feature>
<dbReference type="InterPro" id="IPR019786">
    <property type="entry name" value="Zinc_finger_PHD-type_CS"/>
</dbReference>
<feature type="region of interest" description="Disordered" evidence="8">
    <location>
        <begin position="284"/>
        <end position="544"/>
    </location>
</feature>
<dbReference type="CDD" id="cd16039">
    <property type="entry name" value="PHD_SPP1"/>
    <property type="match status" value="1"/>
</dbReference>
<feature type="compositionally biased region" description="Low complexity" evidence="8">
    <location>
        <begin position="729"/>
        <end position="738"/>
    </location>
</feature>
<evidence type="ECO:0000256" key="7">
    <source>
        <dbReference type="SAM" id="Coils"/>
    </source>
</evidence>
<keyword evidence="2" id="KW-0479">Metal-binding</keyword>
<dbReference type="PANTHER" id="PTHR46174:SF1">
    <property type="entry name" value="CXXC-TYPE ZINC FINGER PROTEIN 1"/>
    <property type="match status" value="1"/>
</dbReference>
<feature type="compositionally biased region" description="Basic and acidic residues" evidence="8">
    <location>
        <begin position="486"/>
        <end position="502"/>
    </location>
</feature>
<evidence type="ECO:0000256" key="3">
    <source>
        <dbReference type="ARBA" id="ARBA00022771"/>
    </source>
</evidence>
<dbReference type="InterPro" id="IPR037869">
    <property type="entry name" value="Spp1/CFP1"/>
</dbReference>
<feature type="compositionally biased region" description="Low complexity" evidence="8">
    <location>
        <begin position="642"/>
        <end position="664"/>
    </location>
</feature>
<gene>
    <name evidence="10" type="ORF">H0H81_002452</name>
</gene>
<evidence type="ECO:0000256" key="5">
    <source>
        <dbReference type="ARBA" id="ARBA00023242"/>
    </source>
</evidence>
<evidence type="ECO:0000313" key="11">
    <source>
        <dbReference type="Proteomes" id="UP000717328"/>
    </source>
</evidence>
<feature type="compositionally biased region" description="Pro residues" evidence="8">
    <location>
        <begin position="454"/>
        <end position="471"/>
    </location>
</feature>
<protein>
    <recommendedName>
        <fullName evidence="9">PHD-type domain-containing protein</fullName>
    </recommendedName>
</protein>
<feature type="compositionally biased region" description="Basic and acidic residues" evidence="8">
    <location>
        <begin position="439"/>
        <end position="452"/>
    </location>
</feature>
<dbReference type="SUPFAM" id="SSF57903">
    <property type="entry name" value="FYVE/PHD zinc finger"/>
    <property type="match status" value="1"/>
</dbReference>
<sequence length="1169" mass="128848">MSSRRLDISSLLCNDQTSEPVRPSTTSHGPSPSPSTSPSYPHAAQMLHAHRRASPPPIQFPSPSAHKSSFGLEALVEAATEERRRISGTSPPESDFQGPIDQRQHPHFHSQHPPFRSPDDYAQYRSPTLSPIQALRSPVQPLRSPAYSPLQHQPQPRHRGPDRHRDEPHPRLSPVDDTHYRAPYLAPTPLPRQQLDLQHQELQRQRQHHETLLLQEQQQQQQARDRHIVYPDRSAPTLASHLLRGPSMPLQIDVLPRPSTHPSSGRKSDPGQLHHIIAPVNVEPIPLVSTHPPSIPDRHSYPSKKRRYSDSPVHSISPDEKDRLHREREKMLTGDLGYGRPEPSTAAAPKPPSSGNPHGRKHLGIGELLSPARETDRIQLVHTPLPPPVEPVRETHVPVNTHTHGRRSPPGSQSGRAKAARKPEEVVQSPLKPVPQVVPEKRPSPEIEEKKVPVSPPPPPPPPVPEPTPPKPKSRHAPTPPPKPAKPTEEDAHEWFLEHFDEYNAPAASHPSPPHAPPTPPPPASLSPSRSHRSRSPVPTKQPVPEAVVSLDQELEELIADPVLPSKVEPDMDIDVDLAVTELVAETLEADDIKDADTGMDVDVEDELLSLLDDRPVARRSAASSSTPGSSSSKPPAPPRPGSNSARHASPSAMSPASVASPAPGFLTPAVRPSSTRPTSERGSMPPPASVASGRGKEKDDDKLLERAGSATAPGTKKKKDTATKSKPKAAAATSTSKSRAKPAAKAKPKTSDASLSATAAKSKAGPKKPAGSRSRSASVMPAGPDTETKAEKQEEEEESDHEDDKLYCVCKTKYDEDRCMIACDRCDDWYHTQCVNMPDLEVDLVDQFVCPPCVQKNPHLSLRTTYKARCLWGLRHPDPSSPKACHRPARGAFSKYCSEECGVKYMQSRAEAWAKKGGKQEKLWEKVKDAEKREGVVVCADDSVSMDVDGVCKDEKDKDKVARLKKGKAERDAERLHGLLESVVALREEIKKGMEGVIWREKLLELARERAEQVGECGWDRRLCFGEEELAELGAAVLESYEEGRVEEGEGEWCAEQTCTRHAGWVQIVQVESFAILMLLTISWQNVRYKDICKEREKKEDALSNLTTREREIRKRIEDILDPHGRNCNDRSAKSPLKASNTKLSNGHTKGKPNGDTTKKGKKRKAPS</sequence>
<dbReference type="PANTHER" id="PTHR46174">
    <property type="entry name" value="CXXC-TYPE ZINC FINGER PROTEIN 1"/>
    <property type="match status" value="1"/>
</dbReference>
<dbReference type="SMART" id="SM00249">
    <property type="entry name" value="PHD"/>
    <property type="match status" value="1"/>
</dbReference>
<dbReference type="PROSITE" id="PS01359">
    <property type="entry name" value="ZF_PHD_1"/>
    <property type="match status" value="1"/>
</dbReference>
<comment type="caution">
    <text evidence="10">The sequence shown here is derived from an EMBL/GenBank/DDBJ whole genome shotgun (WGS) entry which is preliminary data.</text>
</comment>
<evidence type="ECO:0000313" key="10">
    <source>
        <dbReference type="EMBL" id="KAG5653072.1"/>
    </source>
</evidence>
<dbReference type="PROSITE" id="PS50016">
    <property type="entry name" value="ZF_PHD_2"/>
    <property type="match status" value="1"/>
</dbReference>
<dbReference type="GO" id="GO:0045893">
    <property type="term" value="P:positive regulation of DNA-templated transcription"/>
    <property type="evidence" value="ECO:0007669"/>
    <property type="project" value="TreeGrafter"/>
</dbReference>
<feature type="region of interest" description="Disordered" evidence="8">
    <location>
        <begin position="1124"/>
        <end position="1169"/>
    </location>
</feature>
<dbReference type="OrthoDB" id="436852at2759"/>
<feature type="compositionally biased region" description="Basic and acidic residues" evidence="8">
    <location>
        <begin position="317"/>
        <end position="332"/>
    </location>
</feature>
<keyword evidence="4" id="KW-0862">Zinc</keyword>
<dbReference type="InterPro" id="IPR011011">
    <property type="entry name" value="Znf_FYVE_PHD"/>
</dbReference>
<evidence type="ECO:0000256" key="4">
    <source>
        <dbReference type="ARBA" id="ARBA00022833"/>
    </source>
</evidence>
<evidence type="ECO:0000256" key="2">
    <source>
        <dbReference type="ARBA" id="ARBA00022723"/>
    </source>
</evidence>
<feature type="compositionally biased region" description="Polar residues" evidence="8">
    <location>
        <begin position="673"/>
        <end position="682"/>
    </location>
</feature>
<dbReference type="EMBL" id="JABCKI010000077">
    <property type="protein sequence ID" value="KAG5653072.1"/>
    <property type="molecule type" value="Genomic_DNA"/>
</dbReference>
<feature type="compositionally biased region" description="Basic residues" evidence="8">
    <location>
        <begin position="739"/>
        <end position="749"/>
    </location>
</feature>
<feature type="domain" description="PHD-type" evidence="9">
    <location>
        <begin position="806"/>
        <end position="857"/>
    </location>
</feature>
<keyword evidence="11" id="KW-1185">Reference proteome</keyword>
<evidence type="ECO:0000259" key="9">
    <source>
        <dbReference type="PROSITE" id="PS50016"/>
    </source>
</evidence>
<dbReference type="InterPro" id="IPR019787">
    <property type="entry name" value="Znf_PHD-finger"/>
</dbReference>
<feature type="compositionally biased region" description="Basic and acidic residues" evidence="8">
    <location>
        <begin position="163"/>
        <end position="180"/>
    </location>
</feature>
<feature type="compositionally biased region" description="Basic and acidic residues" evidence="8">
    <location>
        <begin position="1124"/>
        <end position="1134"/>
    </location>
</feature>
<organism evidence="10 11">
    <name type="scientific">Sphagnurus paluster</name>
    <dbReference type="NCBI Taxonomy" id="117069"/>
    <lineage>
        <taxon>Eukaryota</taxon>
        <taxon>Fungi</taxon>
        <taxon>Dikarya</taxon>
        <taxon>Basidiomycota</taxon>
        <taxon>Agaricomycotina</taxon>
        <taxon>Agaricomycetes</taxon>
        <taxon>Agaricomycetidae</taxon>
        <taxon>Agaricales</taxon>
        <taxon>Tricholomatineae</taxon>
        <taxon>Lyophyllaceae</taxon>
        <taxon>Sphagnurus</taxon>
    </lineage>
</organism>
<feature type="region of interest" description="Disordered" evidence="8">
    <location>
        <begin position="611"/>
        <end position="799"/>
    </location>
</feature>
<feature type="compositionally biased region" description="Low complexity" evidence="8">
    <location>
        <begin position="750"/>
        <end position="773"/>
    </location>
</feature>
<feature type="region of interest" description="Disordered" evidence="8">
    <location>
        <begin position="239"/>
        <end position="272"/>
    </location>
</feature>
<keyword evidence="7" id="KW-0175">Coiled coil</keyword>
<feature type="compositionally biased region" description="Polar residues" evidence="8">
    <location>
        <begin position="1139"/>
        <end position="1149"/>
    </location>
</feature>
<dbReference type="Pfam" id="PF00628">
    <property type="entry name" value="PHD"/>
    <property type="match status" value="1"/>
</dbReference>
<dbReference type="Proteomes" id="UP000717328">
    <property type="component" value="Unassembled WGS sequence"/>
</dbReference>
<reference evidence="10" key="2">
    <citation type="submission" date="2021-10" db="EMBL/GenBank/DDBJ databases">
        <title>Phylogenomics reveals ancestral predisposition of the termite-cultivated fungus Termitomyces towards a domesticated lifestyle.</title>
        <authorList>
            <person name="Auxier B."/>
            <person name="Grum-Grzhimaylo A."/>
            <person name="Cardenas M.E."/>
            <person name="Lodge J.D."/>
            <person name="Laessoe T."/>
            <person name="Pedersen O."/>
            <person name="Smith M.E."/>
            <person name="Kuyper T.W."/>
            <person name="Franco-Molano E.A."/>
            <person name="Baroni T.J."/>
            <person name="Aanen D.K."/>
        </authorList>
    </citation>
    <scope>NUCLEOTIDE SEQUENCE</scope>
    <source>
        <strain evidence="10">D49</strain>
    </source>
</reference>
<comment type="subcellular location">
    <subcellularLocation>
        <location evidence="1">Nucleus</location>
    </subcellularLocation>
</comment>
<dbReference type="InterPro" id="IPR001965">
    <property type="entry name" value="Znf_PHD"/>
</dbReference>
<proteinExistence type="predicted"/>
<feature type="coiled-coil region" evidence="7">
    <location>
        <begin position="192"/>
        <end position="219"/>
    </location>
</feature>
<dbReference type="GO" id="GO:0008270">
    <property type="term" value="F:zinc ion binding"/>
    <property type="evidence" value="ECO:0007669"/>
    <property type="project" value="UniProtKB-KW"/>
</dbReference>
<dbReference type="InterPro" id="IPR013083">
    <property type="entry name" value="Znf_RING/FYVE/PHD"/>
</dbReference>
<feature type="compositionally biased region" description="Low complexity" evidence="8">
    <location>
        <begin position="619"/>
        <end position="634"/>
    </location>
</feature>
<feature type="region of interest" description="Disordered" evidence="8">
    <location>
        <begin position="1"/>
        <end position="191"/>
    </location>
</feature>
<name>A0A9P7GLW0_9AGAR</name>
<dbReference type="GO" id="GO:0048188">
    <property type="term" value="C:Set1C/COMPASS complex"/>
    <property type="evidence" value="ECO:0007669"/>
    <property type="project" value="InterPro"/>
</dbReference>
<feature type="compositionally biased region" description="Pro residues" evidence="8">
    <location>
        <begin position="511"/>
        <end position="525"/>
    </location>
</feature>
<keyword evidence="5" id="KW-0539">Nucleus</keyword>
<dbReference type="Gene3D" id="3.30.40.10">
    <property type="entry name" value="Zinc/RING finger domain, C3HC4 (zinc finger)"/>
    <property type="match status" value="1"/>
</dbReference>
<evidence type="ECO:0000256" key="8">
    <source>
        <dbReference type="SAM" id="MobiDB-lite"/>
    </source>
</evidence>
<dbReference type="PRINTS" id="PR01217">
    <property type="entry name" value="PRICHEXTENSN"/>
</dbReference>